<feature type="repeat" description="PPR" evidence="3">
    <location>
        <begin position="237"/>
        <end position="271"/>
    </location>
</feature>
<dbReference type="InterPro" id="IPR046960">
    <property type="entry name" value="PPR_At4g14850-like_plant"/>
</dbReference>
<organism evidence="5 6">
    <name type="scientific">Quillaja saponaria</name>
    <name type="common">Soap bark tree</name>
    <dbReference type="NCBI Taxonomy" id="32244"/>
    <lineage>
        <taxon>Eukaryota</taxon>
        <taxon>Viridiplantae</taxon>
        <taxon>Streptophyta</taxon>
        <taxon>Embryophyta</taxon>
        <taxon>Tracheophyta</taxon>
        <taxon>Spermatophyta</taxon>
        <taxon>Magnoliopsida</taxon>
        <taxon>eudicotyledons</taxon>
        <taxon>Gunneridae</taxon>
        <taxon>Pentapetalae</taxon>
        <taxon>rosids</taxon>
        <taxon>fabids</taxon>
        <taxon>Fabales</taxon>
        <taxon>Quillajaceae</taxon>
        <taxon>Quillaja</taxon>
    </lineage>
</organism>
<feature type="domain" description="DYW" evidence="4">
    <location>
        <begin position="452"/>
        <end position="544"/>
    </location>
</feature>
<dbReference type="Gene3D" id="1.25.40.10">
    <property type="entry name" value="Tetratricopeptide repeat domain"/>
    <property type="match status" value="2"/>
</dbReference>
<dbReference type="KEGG" id="qsa:O6P43_014122"/>
<keyword evidence="2" id="KW-0677">Repeat</keyword>
<accession>A0AAD7LU01</accession>
<reference evidence="5" key="1">
    <citation type="journal article" date="2023" name="Science">
        <title>Elucidation of the pathway for biosynthesis of saponin adjuvants from the soapbark tree.</title>
        <authorList>
            <person name="Reed J."/>
            <person name="Orme A."/>
            <person name="El-Demerdash A."/>
            <person name="Owen C."/>
            <person name="Martin L.B.B."/>
            <person name="Misra R.C."/>
            <person name="Kikuchi S."/>
            <person name="Rejzek M."/>
            <person name="Martin A.C."/>
            <person name="Harkess A."/>
            <person name="Leebens-Mack J."/>
            <person name="Louveau T."/>
            <person name="Stephenson M.J."/>
            <person name="Osbourn A."/>
        </authorList>
    </citation>
    <scope>NUCLEOTIDE SEQUENCE</scope>
    <source>
        <strain evidence="5">S10</strain>
    </source>
</reference>
<dbReference type="InterPro" id="IPR002885">
    <property type="entry name" value="PPR_rpt"/>
</dbReference>
<dbReference type="Pfam" id="PF13041">
    <property type="entry name" value="PPR_2"/>
    <property type="match status" value="2"/>
</dbReference>
<dbReference type="GO" id="GO:0003723">
    <property type="term" value="F:RNA binding"/>
    <property type="evidence" value="ECO:0007669"/>
    <property type="project" value="InterPro"/>
</dbReference>
<dbReference type="Proteomes" id="UP001163823">
    <property type="component" value="Chromosome 6"/>
</dbReference>
<evidence type="ECO:0000313" key="6">
    <source>
        <dbReference type="Proteomes" id="UP001163823"/>
    </source>
</evidence>
<dbReference type="FunFam" id="1.25.40.10:FF:001093">
    <property type="entry name" value="Pentatricopeptide repeat-containing protein At2g34400"/>
    <property type="match status" value="1"/>
</dbReference>
<dbReference type="GO" id="GO:0009451">
    <property type="term" value="P:RNA modification"/>
    <property type="evidence" value="ECO:0007669"/>
    <property type="project" value="InterPro"/>
</dbReference>
<dbReference type="AlphaFoldDB" id="A0AAD7LU01"/>
<evidence type="ECO:0000259" key="4">
    <source>
        <dbReference type="Pfam" id="PF14432"/>
    </source>
</evidence>
<dbReference type="Pfam" id="PF20431">
    <property type="entry name" value="E_motif"/>
    <property type="match status" value="1"/>
</dbReference>
<proteinExistence type="inferred from homology"/>
<dbReference type="PANTHER" id="PTHR47926">
    <property type="entry name" value="PENTATRICOPEPTIDE REPEAT-CONTAINING PROTEIN"/>
    <property type="match status" value="1"/>
</dbReference>
<evidence type="ECO:0000256" key="1">
    <source>
        <dbReference type="ARBA" id="ARBA00006643"/>
    </source>
</evidence>
<dbReference type="PROSITE" id="PS51375">
    <property type="entry name" value="PPR"/>
    <property type="match status" value="3"/>
</dbReference>
<name>A0AAD7LU01_QUISA</name>
<dbReference type="InterPro" id="IPR032867">
    <property type="entry name" value="DYW_dom"/>
</dbReference>
<evidence type="ECO:0000313" key="5">
    <source>
        <dbReference type="EMBL" id="KAJ7964280.1"/>
    </source>
</evidence>
<sequence length="544" mass="61170">MLQRNLSYAKRIISLTNQGQSRQAILCFCQLQKVGFEIAELLLSAVIRACARLTAIHEGKQAHCTVMKRGFNRDTVLMTSLLDMYSKCADIKDARLVFAEMPQRDIVAINSMISGFFRFHLASDAIQLFSGMPERDIGSWNSLISGLAQNSEGNKALSFFEKMRLEGAQVDIMTMVTVLSVCANIAALKYGKQIHGLVINYGFETSLPVGNAVIDMYAKCGCIGDARQCFSNMPFKNVISWTSLIMGYGKNGIGLKALEAFDAMEVEGVIPNEITFLGTLYACSHSGLVQEGWRNFNTMIHKYSIAPKMEHYTCMIDLLARAGRLKDAWDFIERMPIKPDAKLLTAFFSSCFFHMNVELAKIIGQRLLELQPQEAGAYMLLSNFYGRIGDLRSMANVRRCMLNRGIRKCKAFTWIEVDRKIHSFESGDRSHPLSKEIYAYWQELLQKLKICGYVPNTSMVVQNVDEPTKEQIVLGHSEKLAIVLGLISTTPGSRIMIVKNLRVCVDCHLVIALISKIEVREITARDSSRFHHFRDGVCSCGNHW</sequence>
<protein>
    <submittedName>
        <fullName evidence="5">Pentatricopeptide repeat</fullName>
    </submittedName>
</protein>
<dbReference type="Pfam" id="PF14432">
    <property type="entry name" value="DYW_deaminase"/>
    <property type="match status" value="1"/>
</dbReference>
<evidence type="ECO:0000256" key="2">
    <source>
        <dbReference type="ARBA" id="ARBA00022737"/>
    </source>
</evidence>
<feature type="repeat" description="PPR" evidence="3">
    <location>
        <begin position="74"/>
        <end position="108"/>
    </location>
</feature>
<dbReference type="Pfam" id="PF01535">
    <property type="entry name" value="PPR"/>
    <property type="match status" value="2"/>
</dbReference>
<keyword evidence="6" id="KW-1185">Reference proteome</keyword>
<dbReference type="Pfam" id="PF20430">
    <property type="entry name" value="Eplus_motif"/>
    <property type="match status" value="1"/>
</dbReference>
<comment type="caution">
    <text evidence="5">The sequence shown here is derived from an EMBL/GenBank/DDBJ whole genome shotgun (WGS) entry which is preliminary data.</text>
</comment>
<dbReference type="InterPro" id="IPR011990">
    <property type="entry name" value="TPR-like_helical_dom_sf"/>
</dbReference>
<dbReference type="NCBIfam" id="TIGR00756">
    <property type="entry name" value="PPR"/>
    <property type="match status" value="3"/>
</dbReference>
<dbReference type="InterPro" id="IPR046848">
    <property type="entry name" value="E_motif"/>
</dbReference>
<dbReference type="PANTHER" id="PTHR47926:SF423">
    <property type="entry name" value="REPEAT-CONTAINING PROTEIN, PUTATIVE-RELATED"/>
    <property type="match status" value="1"/>
</dbReference>
<dbReference type="GO" id="GO:0008270">
    <property type="term" value="F:zinc ion binding"/>
    <property type="evidence" value="ECO:0007669"/>
    <property type="project" value="InterPro"/>
</dbReference>
<feature type="repeat" description="PPR" evidence="3">
    <location>
        <begin position="136"/>
        <end position="170"/>
    </location>
</feature>
<evidence type="ECO:0000256" key="3">
    <source>
        <dbReference type="PROSITE-ProRule" id="PRU00708"/>
    </source>
</evidence>
<dbReference type="InterPro" id="IPR046849">
    <property type="entry name" value="E2_motif"/>
</dbReference>
<dbReference type="EMBL" id="JARAOO010000006">
    <property type="protein sequence ID" value="KAJ7964280.1"/>
    <property type="molecule type" value="Genomic_DNA"/>
</dbReference>
<comment type="similarity">
    <text evidence="1">Belongs to the PPR family. PCMP-H subfamily.</text>
</comment>
<gene>
    <name evidence="5" type="ORF">O6P43_014122</name>
</gene>